<organism evidence="2 3">
    <name type="scientific">Stagnihabitans tardus</name>
    <dbReference type="NCBI Taxonomy" id="2699202"/>
    <lineage>
        <taxon>Bacteria</taxon>
        <taxon>Pseudomonadati</taxon>
        <taxon>Pseudomonadota</taxon>
        <taxon>Alphaproteobacteria</taxon>
        <taxon>Rhodobacterales</taxon>
        <taxon>Paracoccaceae</taxon>
        <taxon>Stagnihabitans</taxon>
    </lineage>
</organism>
<proteinExistence type="predicted"/>
<feature type="signal peptide" evidence="1">
    <location>
        <begin position="1"/>
        <end position="16"/>
    </location>
</feature>
<dbReference type="Proteomes" id="UP001193501">
    <property type="component" value="Unassembled WGS sequence"/>
</dbReference>
<name>A0AAE4YCN4_9RHOB</name>
<feature type="chain" id="PRO_5042265890" evidence="1">
    <location>
        <begin position="17"/>
        <end position="257"/>
    </location>
</feature>
<gene>
    <name evidence="2" type="ORF">GV832_14390</name>
</gene>
<protein>
    <submittedName>
        <fullName evidence="2">Uncharacterized protein</fullName>
    </submittedName>
</protein>
<keyword evidence="3" id="KW-1185">Reference proteome</keyword>
<dbReference type="AlphaFoldDB" id="A0AAE4YCN4"/>
<evidence type="ECO:0000313" key="2">
    <source>
        <dbReference type="EMBL" id="NBZ88778.1"/>
    </source>
</evidence>
<keyword evidence="1" id="KW-0732">Signal</keyword>
<sequence>MKRFAPLILLAAPAWAAPLETVMTNDKGAILDIYGVTDQGFDFTLSSAPCPEGETTCLVVVGHAAATAKGYTYVDPNDATSRIFFADTPDGVKVLQTAGDLGSGTANRAAKLVFPGAYLPDAEAAEQMGDPGDGDADPAPAEFFSFQTPTGNIGCQFIVSDAVELRCDLGDYIPTFKDQPSDCEFDWGGAFGTSSWADVGEVLCYSDTVRDPGAEVLDYGSKVTHGDVTCWSEKTGVICENSMGHGFQIARKVQTVY</sequence>
<dbReference type="Pfam" id="PF20341">
    <property type="entry name" value="DUF6636"/>
    <property type="match status" value="1"/>
</dbReference>
<dbReference type="RefSeq" id="WP_168775590.1">
    <property type="nucleotide sequence ID" value="NZ_JAABNR010000013.1"/>
</dbReference>
<dbReference type="InterPro" id="IPR046576">
    <property type="entry name" value="DUF6636"/>
</dbReference>
<evidence type="ECO:0000313" key="3">
    <source>
        <dbReference type="Proteomes" id="UP001193501"/>
    </source>
</evidence>
<reference evidence="2" key="1">
    <citation type="submission" date="2020-01" db="EMBL/GenBank/DDBJ databases">
        <authorList>
            <person name="Chen W.-M."/>
        </authorList>
    </citation>
    <scope>NUCLEOTIDE SEQUENCE</scope>
    <source>
        <strain evidence="2">CYK-10</strain>
    </source>
</reference>
<accession>A0AAE4YCN4</accession>
<comment type="caution">
    <text evidence="2">The sequence shown here is derived from an EMBL/GenBank/DDBJ whole genome shotgun (WGS) entry which is preliminary data.</text>
</comment>
<evidence type="ECO:0000256" key="1">
    <source>
        <dbReference type="SAM" id="SignalP"/>
    </source>
</evidence>
<dbReference type="EMBL" id="JAABNR010000013">
    <property type="protein sequence ID" value="NBZ88778.1"/>
    <property type="molecule type" value="Genomic_DNA"/>
</dbReference>